<dbReference type="SUPFAM" id="SSF160574">
    <property type="entry name" value="BT0923-like"/>
    <property type="match status" value="1"/>
</dbReference>
<dbReference type="Gene3D" id="3.10.450.360">
    <property type="match status" value="1"/>
</dbReference>
<organism evidence="2 3">
    <name type="scientific">Neolewinella maritima</name>
    <dbReference type="NCBI Taxonomy" id="1383882"/>
    <lineage>
        <taxon>Bacteria</taxon>
        <taxon>Pseudomonadati</taxon>
        <taxon>Bacteroidota</taxon>
        <taxon>Saprospiria</taxon>
        <taxon>Saprospirales</taxon>
        <taxon>Lewinellaceae</taxon>
        <taxon>Neolewinella</taxon>
    </lineage>
</organism>
<feature type="chain" id="PRO_5045393299" description="PepSY domain-containing protein" evidence="1">
    <location>
        <begin position="19"/>
        <end position="81"/>
    </location>
</feature>
<evidence type="ECO:0008006" key="4">
    <source>
        <dbReference type="Google" id="ProtNLM"/>
    </source>
</evidence>
<keyword evidence="3" id="KW-1185">Reference proteome</keyword>
<keyword evidence="1" id="KW-0732">Signal</keyword>
<evidence type="ECO:0000313" key="3">
    <source>
        <dbReference type="Proteomes" id="UP000837803"/>
    </source>
</evidence>
<proteinExistence type="predicted"/>
<sequence length="81" mass="9089">MIKSILFTLFAFALFACEAETAAAVEVPAVVQSAFEASYPGATDVEWEEDGDHYEVEFEFNGEEFEMEYSALGEPMEMEED</sequence>
<comment type="caution">
    <text evidence="2">The sequence shown here is derived from an EMBL/GenBank/DDBJ whole genome shotgun (WGS) entry which is preliminary data.</text>
</comment>
<dbReference type="Proteomes" id="UP000837803">
    <property type="component" value="Unassembled WGS sequence"/>
</dbReference>
<dbReference type="PROSITE" id="PS51257">
    <property type="entry name" value="PROKAR_LIPOPROTEIN"/>
    <property type="match status" value="1"/>
</dbReference>
<name>A0ABN8F8T6_9BACT</name>
<evidence type="ECO:0000313" key="2">
    <source>
        <dbReference type="EMBL" id="CAH1002463.1"/>
    </source>
</evidence>
<evidence type="ECO:0000256" key="1">
    <source>
        <dbReference type="SAM" id="SignalP"/>
    </source>
</evidence>
<protein>
    <recommendedName>
        <fullName evidence="4">PepSY domain-containing protein</fullName>
    </recommendedName>
</protein>
<dbReference type="EMBL" id="CAKLPZ010000005">
    <property type="protein sequence ID" value="CAH1002463.1"/>
    <property type="molecule type" value="Genomic_DNA"/>
</dbReference>
<reference evidence="2" key="1">
    <citation type="submission" date="2021-12" db="EMBL/GenBank/DDBJ databases">
        <authorList>
            <person name="Rodrigo-Torres L."/>
            <person name="Arahal R. D."/>
            <person name="Lucena T."/>
        </authorList>
    </citation>
    <scope>NUCLEOTIDE SEQUENCE</scope>
    <source>
        <strain evidence="2">CECT 8419</strain>
    </source>
</reference>
<dbReference type="RefSeq" id="WP_238752298.1">
    <property type="nucleotide sequence ID" value="NZ_CAKLPZ010000005.1"/>
</dbReference>
<accession>A0ABN8F8T6</accession>
<feature type="signal peptide" evidence="1">
    <location>
        <begin position="1"/>
        <end position="18"/>
    </location>
</feature>
<gene>
    <name evidence="2" type="ORF">LEM8419_03342</name>
</gene>